<dbReference type="Proteomes" id="UP000631114">
    <property type="component" value="Unassembled WGS sequence"/>
</dbReference>
<proteinExistence type="predicted"/>
<dbReference type="EMBL" id="JADFTS010000007">
    <property type="protein sequence ID" value="KAF9596349.1"/>
    <property type="molecule type" value="Genomic_DNA"/>
</dbReference>
<gene>
    <name evidence="2" type="ORF">IFM89_009027</name>
</gene>
<evidence type="ECO:0000256" key="1">
    <source>
        <dbReference type="SAM" id="MobiDB-lite"/>
    </source>
</evidence>
<name>A0A835LLY2_9MAGN</name>
<evidence type="ECO:0000313" key="3">
    <source>
        <dbReference type="Proteomes" id="UP000631114"/>
    </source>
</evidence>
<comment type="caution">
    <text evidence="2">The sequence shown here is derived from an EMBL/GenBank/DDBJ whole genome shotgun (WGS) entry which is preliminary data.</text>
</comment>
<feature type="region of interest" description="Disordered" evidence="1">
    <location>
        <begin position="161"/>
        <end position="195"/>
    </location>
</feature>
<keyword evidence="3" id="KW-1185">Reference proteome</keyword>
<dbReference type="AlphaFoldDB" id="A0A835LLY2"/>
<protein>
    <submittedName>
        <fullName evidence="2">Uncharacterized protein</fullName>
    </submittedName>
</protein>
<feature type="compositionally biased region" description="Acidic residues" evidence="1">
    <location>
        <begin position="175"/>
        <end position="184"/>
    </location>
</feature>
<reference evidence="2 3" key="1">
    <citation type="submission" date="2020-10" db="EMBL/GenBank/DDBJ databases">
        <title>The Coptis chinensis genome and diversification of protoberbering-type alkaloids.</title>
        <authorList>
            <person name="Wang B."/>
            <person name="Shu S."/>
            <person name="Song C."/>
            <person name="Liu Y."/>
        </authorList>
    </citation>
    <scope>NUCLEOTIDE SEQUENCE [LARGE SCALE GENOMIC DNA]</scope>
    <source>
        <strain evidence="2">HL-2020</strain>
        <tissue evidence="2">Leaf</tissue>
    </source>
</reference>
<accession>A0A835LLY2</accession>
<evidence type="ECO:0000313" key="2">
    <source>
        <dbReference type="EMBL" id="KAF9596349.1"/>
    </source>
</evidence>
<organism evidence="2 3">
    <name type="scientific">Coptis chinensis</name>
    <dbReference type="NCBI Taxonomy" id="261450"/>
    <lineage>
        <taxon>Eukaryota</taxon>
        <taxon>Viridiplantae</taxon>
        <taxon>Streptophyta</taxon>
        <taxon>Embryophyta</taxon>
        <taxon>Tracheophyta</taxon>
        <taxon>Spermatophyta</taxon>
        <taxon>Magnoliopsida</taxon>
        <taxon>Ranunculales</taxon>
        <taxon>Ranunculaceae</taxon>
        <taxon>Coptidoideae</taxon>
        <taxon>Coptis</taxon>
    </lineage>
</organism>
<sequence length="319" mass="35448">MAALGDTLPPLPSLLIPNVPDGGAEGGAVLPYRYPKYTPSTAGIRFRSLVTSRQFMNGSNLLKRDLRRCLVQAIGSNLTGTRDEGKVIEVSSFSKEPTGRNGMANLSNISSDEACLPRYLLPKRQVAPLFLGKLLEFLRIEFNMDPEENFNPNTEVDETLDSDMDPEENFNSNTEVDETPDSNMEENVTQRTGEKRKGRGAVICSRLTKMKENERVDVVFNQNGQRIGEGGKDLASYSGLLAAFRVSIATYGNWHDVKGEARDRLWKFIKVYRRSKESRECFFLCVIVVEKVPRIDIKGGSNTGLLQPTPLMGHGGLKV</sequence>